<evidence type="ECO:0000256" key="1">
    <source>
        <dbReference type="SAM" id="Coils"/>
    </source>
</evidence>
<sequence length="390" mass="43729">MVNELGEHGTRLALLRGQFDQGLAWIEERLQKLEDTEAKLKQAELDLEHERTARRRLQQANDLWEERQARRPFAVALIDADADGYMFPGRFIAKGEKGGEEAADMLLTELQDHLRVATAAPNGIDILVKAFANVGGLVTALKRRGTIQDENQLRAFLAGFNSRKAFFDFVDVGSGKERADCKVRQNFEYFLRNFQCQHLVVTCGHDAGYAPFLGQFVGDKEVVDRVTLLRGNPFLTVISDLGFKSTRFDSVFGETTRTPVSTDARAPVWGGGIAPIGPLISPMGPAPNAGVPRKVRTPPNRLGPVLKDENGSRVDKELTVDRKIVERLKKGHLCFYFYLRGRCNPLCQQNHLHRPLTENEFDALWWIARQSNCTKGITCSDPSCVYGHMF</sequence>
<proteinExistence type="predicted"/>
<dbReference type="Proteomes" id="UP000031192">
    <property type="component" value="Unassembled WGS sequence"/>
</dbReference>
<keyword evidence="5" id="KW-1185">Reference proteome</keyword>
<organism evidence="4 5">
    <name type="scientific">Metarhizium guizhouense (strain ARSEF 977)</name>
    <dbReference type="NCBI Taxonomy" id="1276136"/>
    <lineage>
        <taxon>Eukaryota</taxon>
        <taxon>Fungi</taxon>
        <taxon>Dikarya</taxon>
        <taxon>Ascomycota</taxon>
        <taxon>Pezizomycotina</taxon>
        <taxon>Sordariomycetes</taxon>
        <taxon>Hypocreomycetidae</taxon>
        <taxon>Hypocreales</taxon>
        <taxon>Clavicipitaceae</taxon>
        <taxon>Metarhizium</taxon>
    </lineage>
</organism>
<gene>
    <name evidence="4" type="ORF">MGU_09540</name>
</gene>
<reference evidence="4 5" key="1">
    <citation type="journal article" date="2014" name="Proc. Natl. Acad. Sci. U.S.A.">
        <title>Trajectory and genomic determinants of fungal-pathogen speciation and host adaptation.</title>
        <authorList>
            <person name="Hu X."/>
            <person name="Xiao G."/>
            <person name="Zheng P."/>
            <person name="Shang Y."/>
            <person name="Su Y."/>
            <person name="Zhang X."/>
            <person name="Liu X."/>
            <person name="Zhan S."/>
            <person name="St Leger R.J."/>
            <person name="Wang C."/>
        </authorList>
    </citation>
    <scope>NUCLEOTIDE SEQUENCE [LARGE SCALE GENOMIC DNA]</scope>
    <source>
        <strain evidence="4 5">ARSEF 977</strain>
    </source>
</reference>
<dbReference type="InterPro" id="IPR057654">
    <property type="entry name" value="Znf-CCCH_tandem"/>
</dbReference>
<evidence type="ECO:0000313" key="5">
    <source>
        <dbReference type="Proteomes" id="UP000031192"/>
    </source>
</evidence>
<dbReference type="InterPro" id="IPR057683">
    <property type="entry name" value="DUF7923"/>
</dbReference>
<dbReference type="HOGENOM" id="CLU_031811_0_1_1"/>
<evidence type="ECO:0000313" key="4">
    <source>
        <dbReference type="EMBL" id="KID83177.1"/>
    </source>
</evidence>
<name>A0A0B4GU02_METGA</name>
<feature type="domain" description="Tandem CCCH zinc finger" evidence="3">
    <location>
        <begin position="363"/>
        <end position="389"/>
    </location>
</feature>
<dbReference type="Pfam" id="PF25540">
    <property type="entry name" value="DUF7923"/>
    <property type="match status" value="1"/>
</dbReference>
<evidence type="ECO:0000259" key="2">
    <source>
        <dbReference type="Pfam" id="PF25540"/>
    </source>
</evidence>
<feature type="domain" description="DUF7923" evidence="2">
    <location>
        <begin position="68"/>
        <end position="252"/>
    </location>
</feature>
<accession>A0A0B4GU02</accession>
<protein>
    <submittedName>
        <fullName evidence="4">C-x8-C-x5-C-x3-H type zinc finger protein</fullName>
    </submittedName>
</protein>
<dbReference type="PANTHER" id="PTHR37543:SF1">
    <property type="entry name" value="CCCH ZINC FINGER DNA BINDING PROTEIN (AFU_ORTHOLOGUE AFUA_5G12760)"/>
    <property type="match status" value="1"/>
</dbReference>
<comment type="caution">
    <text evidence="4">The sequence shown here is derived from an EMBL/GenBank/DDBJ whole genome shotgun (WGS) entry which is preliminary data.</text>
</comment>
<dbReference type="Pfam" id="PF25543">
    <property type="entry name" value="zf-CCCH_tandem"/>
    <property type="match status" value="1"/>
</dbReference>
<dbReference type="PANTHER" id="PTHR37543">
    <property type="entry name" value="CCCH ZINC FINGER DNA BINDING PROTEIN (AFU_ORTHOLOGUE AFUA_5G12760)"/>
    <property type="match status" value="1"/>
</dbReference>
<evidence type="ECO:0000259" key="3">
    <source>
        <dbReference type="Pfam" id="PF25543"/>
    </source>
</evidence>
<keyword evidence="1" id="KW-0175">Coiled coil</keyword>
<feature type="coiled-coil region" evidence="1">
    <location>
        <begin position="23"/>
        <end position="67"/>
    </location>
</feature>
<dbReference type="EMBL" id="AZNH01000065">
    <property type="protein sequence ID" value="KID83177.1"/>
    <property type="molecule type" value="Genomic_DNA"/>
</dbReference>
<dbReference type="AlphaFoldDB" id="A0A0B4GU02"/>